<dbReference type="Proteomes" id="UP000245207">
    <property type="component" value="Unassembled WGS sequence"/>
</dbReference>
<accession>A0A2U1NFC9</accession>
<proteinExistence type="predicted"/>
<dbReference type="SUPFAM" id="SSF56672">
    <property type="entry name" value="DNA/RNA polymerases"/>
    <property type="match status" value="1"/>
</dbReference>
<dbReference type="EMBL" id="PKPP01002947">
    <property type="protein sequence ID" value="PWA72188.1"/>
    <property type="molecule type" value="Genomic_DNA"/>
</dbReference>
<reference evidence="2 3" key="1">
    <citation type="journal article" date="2018" name="Mol. Plant">
        <title>The genome of Artemisia annua provides insight into the evolution of Asteraceae family and artemisinin biosynthesis.</title>
        <authorList>
            <person name="Shen Q."/>
            <person name="Zhang L."/>
            <person name="Liao Z."/>
            <person name="Wang S."/>
            <person name="Yan T."/>
            <person name="Shi P."/>
            <person name="Liu M."/>
            <person name="Fu X."/>
            <person name="Pan Q."/>
            <person name="Wang Y."/>
            <person name="Lv Z."/>
            <person name="Lu X."/>
            <person name="Zhang F."/>
            <person name="Jiang W."/>
            <person name="Ma Y."/>
            <person name="Chen M."/>
            <person name="Hao X."/>
            <person name="Li L."/>
            <person name="Tang Y."/>
            <person name="Lv G."/>
            <person name="Zhou Y."/>
            <person name="Sun X."/>
            <person name="Brodelius P.E."/>
            <person name="Rose J.K.C."/>
            <person name="Tang K."/>
        </authorList>
    </citation>
    <scope>NUCLEOTIDE SEQUENCE [LARGE SCALE GENOMIC DNA]</scope>
    <source>
        <strain evidence="3">cv. Huhao1</strain>
        <tissue evidence="2">Leaf</tissue>
    </source>
</reference>
<protein>
    <recommendedName>
        <fullName evidence="1">Reverse transcriptase/retrotransposon-derived protein RNase H-like domain-containing protein</fullName>
    </recommendedName>
</protein>
<name>A0A2U1NFC9_ARTAN</name>
<organism evidence="2 3">
    <name type="scientific">Artemisia annua</name>
    <name type="common">Sweet wormwood</name>
    <dbReference type="NCBI Taxonomy" id="35608"/>
    <lineage>
        <taxon>Eukaryota</taxon>
        <taxon>Viridiplantae</taxon>
        <taxon>Streptophyta</taxon>
        <taxon>Embryophyta</taxon>
        <taxon>Tracheophyta</taxon>
        <taxon>Spermatophyta</taxon>
        <taxon>Magnoliopsida</taxon>
        <taxon>eudicotyledons</taxon>
        <taxon>Gunneridae</taxon>
        <taxon>Pentapetalae</taxon>
        <taxon>asterids</taxon>
        <taxon>campanulids</taxon>
        <taxon>Asterales</taxon>
        <taxon>Asteraceae</taxon>
        <taxon>Asteroideae</taxon>
        <taxon>Anthemideae</taxon>
        <taxon>Artemisiinae</taxon>
        <taxon>Artemisia</taxon>
    </lineage>
</organism>
<keyword evidence="3" id="KW-1185">Reference proteome</keyword>
<comment type="caution">
    <text evidence="2">The sequence shown here is derived from an EMBL/GenBank/DDBJ whole genome shotgun (WGS) entry which is preliminary data.</text>
</comment>
<dbReference type="OrthoDB" id="1909920at2759"/>
<feature type="domain" description="Reverse transcriptase/retrotransposon-derived protein RNase H-like" evidence="1">
    <location>
        <begin position="2"/>
        <end position="48"/>
    </location>
</feature>
<dbReference type="InterPro" id="IPR043502">
    <property type="entry name" value="DNA/RNA_pol_sf"/>
</dbReference>
<dbReference type="Pfam" id="PF17919">
    <property type="entry name" value="RT_RNaseH_2"/>
    <property type="match status" value="1"/>
</dbReference>
<evidence type="ECO:0000313" key="3">
    <source>
        <dbReference type="Proteomes" id="UP000245207"/>
    </source>
</evidence>
<gene>
    <name evidence="2" type="ORF">CTI12_AA272520</name>
</gene>
<evidence type="ECO:0000259" key="1">
    <source>
        <dbReference type="Pfam" id="PF17919"/>
    </source>
</evidence>
<sequence length="55" mass="6074">MVDAPVVALPNFRKTFIMETHALGLGIATVLQQEGHRIAYLSKTLSTKHWAVALK</sequence>
<evidence type="ECO:0000313" key="2">
    <source>
        <dbReference type="EMBL" id="PWA72188.1"/>
    </source>
</evidence>
<dbReference type="InterPro" id="IPR041577">
    <property type="entry name" value="RT_RNaseH_2"/>
</dbReference>
<dbReference type="AlphaFoldDB" id="A0A2U1NFC9"/>